<gene>
    <name evidence="2" type="ORF">NC661_05815</name>
</gene>
<keyword evidence="3" id="KW-1185">Reference proteome</keyword>
<accession>A0A9X3WJR0</accession>
<keyword evidence="1" id="KW-0812">Transmembrane</keyword>
<evidence type="ECO:0000256" key="1">
    <source>
        <dbReference type="SAM" id="Phobius"/>
    </source>
</evidence>
<reference evidence="2" key="1">
    <citation type="submission" date="2022-06" db="EMBL/GenBank/DDBJ databases">
        <title>Aquibacillus sp. a new bacterium isolated from soil saline samples.</title>
        <authorList>
            <person name="Galisteo C."/>
            <person name="De La Haba R."/>
            <person name="Sanchez-Porro C."/>
            <person name="Ventosa A."/>
        </authorList>
    </citation>
    <scope>NUCLEOTIDE SEQUENCE</scope>
    <source>
        <strain evidence="2">JCM 12387</strain>
    </source>
</reference>
<sequence length="537" mass="63336">MDRVKVHRQIINYIMPFTFKLPYKEIYDKLHSSLEWNEITSSQRENMMEHIDVLVRRDPTVNQRESIGRQYELNQNGRAANDLLKNHKGIYTFHHNQKDREGHTFTFSIPSIRLFTFETHIGFVVFSIKYENNPTVDEVIDNNYFLKSFSKHYGRVSYQFPVFDRVNRYLKGNNIIIDNKKIGQAMKYGNTPEKIIAGLAEMDAATDYSHLKDEEIKMLATHYEEKALSQLVRDLVEEFEPVTFFQDYQKDYRNDGTEDRQGMKTYPSYALTYTALTMDKQFLSIADDKKKECMERTLFKMRRTYKDSYKPCARDLDLENAEQVYQAFENSYWGYSLEGLANLSFLVEDEKTNRFFESNYYGNLERGYFYLFIIALHQRYALIKLSKEATLLPNSLEGLVKDKHNQIDKLREKIAYFNLRCAFKHVSYISHQDYIYQRFYVALQIDDLMTKIESEVESLGALVDLQKEARRKGTEILIVWLTTIFAVISTVSALWTIYKDFLLVGYQRPVFYGTTAFIIVVALGVVFFRKRLLNKGT</sequence>
<evidence type="ECO:0000313" key="2">
    <source>
        <dbReference type="EMBL" id="MDC3419883.1"/>
    </source>
</evidence>
<proteinExistence type="predicted"/>
<organism evidence="2 3">
    <name type="scientific">Aquibacillus koreensis</name>
    <dbReference type="NCBI Taxonomy" id="279446"/>
    <lineage>
        <taxon>Bacteria</taxon>
        <taxon>Bacillati</taxon>
        <taxon>Bacillota</taxon>
        <taxon>Bacilli</taxon>
        <taxon>Bacillales</taxon>
        <taxon>Bacillaceae</taxon>
        <taxon>Aquibacillus</taxon>
    </lineage>
</organism>
<protein>
    <submittedName>
        <fullName evidence="2">Uncharacterized protein</fullName>
    </submittedName>
</protein>
<dbReference type="EMBL" id="JAMQJZ010000003">
    <property type="protein sequence ID" value="MDC3419883.1"/>
    <property type="molecule type" value="Genomic_DNA"/>
</dbReference>
<name>A0A9X3WJR0_9BACI</name>
<comment type="caution">
    <text evidence="2">The sequence shown here is derived from an EMBL/GenBank/DDBJ whole genome shotgun (WGS) entry which is preliminary data.</text>
</comment>
<feature type="transmembrane region" description="Helical" evidence="1">
    <location>
        <begin position="510"/>
        <end position="528"/>
    </location>
</feature>
<dbReference type="AlphaFoldDB" id="A0A9X3WJR0"/>
<keyword evidence="1" id="KW-1133">Transmembrane helix</keyword>
<keyword evidence="1" id="KW-0472">Membrane</keyword>
<feature type="transmembrane region" description="Helical" evidence="1">
    <location>
        <begin position="476"/>
        <end position="498"/>
    </location>
</feature>
<evidence type="ECO:0000313" key="3">
    <source>
        <dbReference type="Proteomes" id="UP001145072"/>
    </source>
</evidence>
<dbReference type="Proteomes" id="UP001145072">
    <property type="component" value="Unassembled WGS sequence"/>
</dbReference>
<dbReference type="RefSeq" id="WP_259870668.1">
    <property type="nucleotide sequence ID" value="NZ_JAMQJZ010000003.1"/>
</dbReference>